<gene>
    <name evidence="3" type="ORF">CAL22_12260</name>
</gene>
<sequence length="323" mass="35214">MPEETVRLAARQGDPLEQAAEWFAVLRSGQATDAERTAWQHWHDACQANVHAWAQVESVGRMFLPIRRSEAPGVAVQAYRRAEFNQGRRRVVLGLAALAGAGLAGHTAWQSGLLPPWGADFRSTTGQVRDIVLDDGTRVWVGTASAFNQDYSSGLRRLELLAGEILVSTAPDPSRPFVVDTPQGRLRALGTRFSVRRDGDGTEVAVYQGNVQARARSGATALLPAGWRARMSSQSISPAVEADPDAEAATRGLFIAKNIPLADMARELARYRLGHLGVAPEVAALPVFGSFPMTDPDRTLAMLESVLPVRVRRLPWWVDILPR</sequence>
<dbReference type="PIRSF" id="PIRSF018266">
    <property type="entry name" value="FecR"/>
    <property type="match status" value="1"/>
</dbReference>
<dbReference type="InterPro" id="IPR032623">
    <property type="entry name" value="FecR_N"/>
</dbReference>
<evidence type="ECO:0000313" key="3">
    <source>
        <dbReference type="EMBL" id="OZI70690.1"/>
    </source>
</evidence>
<evidence type="ECO:0000313" key="4">
    <source>
        <dbReference type="Proteomes" id="UP000216429"/>
    </source>
</evidence>
<dbReference type="Proteomes" id="UP000216429">
    <property type="component" value="Unassembled WGS sequence"/>
</dbReference>
<feature type="domain" description="FecR N-terminal" evidence="2">
    <location>
        <begin position="17"/>
        <end position="58"/>
    </location>
</feature>
<dbReference type="Gene3D" id="2.60.120.1440">
    <property type="match status" value="1"/>
</dbReference>
<proteinExistence type="predicted"/>
<organism evidence="3 4">
    <name type="scientific">Bordetella genomosp. 12</name>
    <dbReference type="NCBI Taxonomy" id="463035"/>
    <lineage>
        <taxon>Bacteria</taxon>
        <taxon>Pseudomonadati</taxon>
        <taxon>Pseudomonadota</taxon>
        <taxon>Betaproteobacteria</taxon>
        <taxon>Burkholderiales</taxon>
        <taxon>Alcaligenaceae</taxon>
        <taxon>Bordetella</taxon>
    </lineage>
</organism>
<dbReference type="InterPro" id="IPR006860">
    <property type="entry name" value="FecR"/>
</dbReference>
<dbReference type="EMBL" id="NEVU01000003">
    <property type="protein sequence ID" value="OZI70690.1"/>
    <property type="molecule type" value="Genomic_DNA"/>
</dbReference>
<evidence type="ECO:0000259" key="1">
    <source>
        <dbReference type="Pfam" id="PF04773"/>
    </source>
</evidence>
<dbReference type="Pfam" id="PF16220">
    <property type="entry name" value="DUF4880"/>
    <property type="match status" value="1"/>
</dbReference>
<name>A0A261VAS6_9BORD</name>
<comment type="caution">
    <text evidence="3">The sequence shown here is derived from an EMBL/GenBank/DDBJ whole genome shotgun (WGS) entry which is preliminary data.</text>
</comment>
<evidence type="ECO:0000259" key="2">
    <source>
        <dbReference type="Pfam" id="PF16220"/>
    </source>
</evidence>
<dbReference type="RefSeq" id="WP_094813696.1">
    <property type="nucleotide sequence ID" value="NZ_NEVU01000003.1"/>
</dbReference>
<dbReference type="PANTHER" id="PTHR30273">
    <property type="entry name" value="PERIPLASMIC SIGNAL SENSOR AND SIGMA FACTOR ACTIVATOR FECR-RELATED"/>
    <property type="match status" value="1"/>
</dbReference>
<dbReference type="OrthoDB" id="1100567at2"/>
<dbReference type="AlphaFoldDB" id="A0A261VAS6"/>
<dbReference type="PANTHER" id="PTHR30273:SF2">
    <property type="entry name" value="PROTEIN FECR"/>
    <property type="match status" value="1"/>
</dbReference>
<accession>A0A261VAS6</accession>
<feature type="domain" description="FecR protein" evidence="1">
    <location>
        <begin position="121"/>
        <end position="212"/>
    </location>
</feature>
<reference evidence="4" key="1">
    <citation type="submission" date="2017-05" db="EMBL/GenBank/DDBJ databases">
        <title>Complete and WGS of Bordetella genogroups.</title>
        <authorList>
            <person name="Spilker T."/>
            <person name="Lipuma J."/>
        </authorList>
    </citation>
    <scope>NUCLEOTIDE SEQUENCE [LARGE SCALE GENOMIC DNA]</scope>
    <source>
        <strain evidence="4">AU6712</strain>
    </source>
</reference>
<protein>
    <submittedName>
        <fullName evidence="3">Iron dicitrate transport regulator FecR</fullName>
    </submittedName>
</protein>
<keyword evidence="4" id="KW-1185">Reference proteome</keyword>
<dbReference type="InterPro" id="IPR012373">
    <property type="entry name" value="Ferrdict_sens_TM"/>
</dbReference>
<dbReference type="GO" id="GO:0016989">
    <property type="term" value="F:sigma factor antagonist activity"/>
    <property type="evidence" value="ECO:0007669"/>
    <property type="project" value="TreeGrafter"/>
</dbReference>
<dbReference type="Pfam" id="PF04773">
    <property type="entry name" value="FecR"/>
    <property type="match status" value="1"/>
</dbReference>